<dbReference type="NCBIfam" id="TIGR01009">
    <property type="entry name" value="rpsC_bact"/>
    <property type="match status" value="1"/>
</dbReference>
<proteinExistence type="inferred from homology"/>
<gene>
    <name evidence="8 10" type="primary">rpsC</name>
    <name evidence="10" type="ORF">KC685_02000</name>
</gene>
<evidence type="ECO:0000313" key="11">
    <source>
        <dbReference type="Proteomes" id="UP000741282"/>
    </source>
</evidence>
<evidence type="ECO:0000256" key="7">
    <source>
        <dbReference type="ARBA" id="ARBA00035257"/>
    </source>
</evidence>
<dbReference type="PANTHER" id="PTHR11760">
    <property type="entry name" value="30S/40S RIBOSOMAL PROTEIN S3"/>
    <property type="match status" value="1"/>
</dbReference>
<dbReference type="InterPro" id="IPR036419">
    <property type="entry name" value="Ribosomal_S3_C_sf"/>
</dbReference>
<dbReference type="InterPro" id="IPR009019">
    <property type="entry name" value="KH_sf_prok-type"/>
</dbReference>
<dbReference type="HAMAP" id="MF_01309_B">
    <property type="entry name" value="Ribosomal_uS3_B"/>
    <property type="match status" value="1"/>
</dbReference>
<dbReference type="InterPro" id="IPR015946">
    <property type="entry name" value="KH_dom-like_a/b"/>
</dbReference>
<dbReference type="EMBL" id="JAGQLN010000006">
    <property type="protein sequence ID" value="MCA9376672.1"/>
    <property type="molecule type" value="Genomic_DNA"/>
</dbReference>
<dbReference type="GO" id="GO:0019843">
    <property type="term" value="F:rRNA binding"/>
    <property type="evidence" value="ECO:0007669"/>
    <property type="project" value="UniProtKB-UniRule"/>
</dbReference>
<dbReference type="InterPro" id="IPR005704">
    <property type="entry name" value="Ribosomal_uS3_bac-typ"/>
</dbReference>
<evidence type="ECO:0000259" key="9">
    <source>
        <dbReference type="PROSITE" id="PS50823"/>
    </source>
</evidence>
<dbReference type="AlphaFoldDB" id="A0A955I1K5"/>
<dbReference type="FunFam" id="3.30.300.20:FF:000001">
    <property type="entry name" value="30S ribosomal protein S3"/>
    <property type="match status" value="1"/>
</dbReference>
<comment type="similarity">
    <text evidence="1 8">Belongs to the universal ribosomal protein uS3 family.</text>
</comment>
<dbReference type="PANTHER" id="PTHR11760:SF19">
    <property type="entry name" value="SMALL RIBOSOMAL SUBUNIT PROTEIN US3C"/>
    <property type="match status" value="1"/>
</dbReference>
<keyword evidence="2 8" id="KW-0699">rRNA-binding</keyword>
<reference evidence="10" key="2">
    <citation type="journal article" date="2021" name="Microbiome">
        <title>Successional dynamics and alternative stable states in a saline activated sludge microbial community over 9 years.</title>
        <authorList>
            <person name="Wang Y."/>
            <person name="Ye J."/>
            <person name="Ju F."/>
            <person name="Liu L."/>
            <person name="Boyd J.A."/>
            <person name="Deng Y."/>
            <person name="Parks D.H."/>
            <person name="Jiang X."/>
            <person name="Yin X."/>
            <person name="Woodcroft B.J."/>
            <person name="Tyson G.W."/>
            <person name="Hugenholtz P."/>
            <person name="Polz M.F."/>
            <person name="Zhang T."/>
        </authorList>
    </citation>
    <scope>NUCLEOTIDE SEQUENCE</scope>
    <source>
        <strain evidence="10">HKST-UBA17</strain>
    </source>
</reference>
<feature type="domain" description="KH type-2" evidence="9">
    <location>
        <begin position="39"/>
        <end position="107"/>
    </location>
</feature>
<evidence type="ECO:0000256" key="4">
    <source>
        <dbReference type="ARBA" id="ARBA00022980"/>
    </source>
</evidence>
<dbReference type="SUPFAM" id="SSF54821">
    <property type="entry name" value="Ribosomal protein S3 C-terminal domain"/>
    <property type="match status" value="1"/>
</dbReference>
<dbReference type="Pfam" id="PF07650">
    <property type="entry name" value="KH_2"/>
    <property type="match status" value="1"/>
</dbReference>
<organism evidence="10 11">
    <name type="scientific">Candidatus Dojkabacteria bacterium</name>
    <dbReference type="NCBI Taxonomy" id="2099670"/>
    <lineage>
        <taxon>Bacteria</taxon>
        <taxon>Candidatus Dojkabacteria</taxon>
    </lineage>
</organism>
<sequence length="214" mass="23592">MGHKINSNAMRMGISKTWKSRWYKQGPEYIKFLHEDKKLRDLVRKELSAAGIDRVEISRTVGACEVNVYVARPGVAIGRGGAGIETITKKLKKVVDTNIELKVSEVKKPDMSASIIAAEIASGLLRRMPPKLLAMNAIEKAKASGAKGIRIWVSGRINGASQARTIKHHDGPVPLHTLKANIDFAKDVAETHDLGKFGIKVWVYRPESAETESR</sequence>
<name>A0A955I1K5_9BACT</name>
<dbReference type="InterPro" id="IPR004044">
    <property type="entry name" value="KH_dom_type_2"/>
</dbReference>
<dbReference type="GO" id="GO:0006412">
    <property type="term" value="P:translation"/>
    <property type="evidence" value="ECO:0007669"/>
    <property type="project" value="UniProtKB-UniRule"/>
</dbReference>
<accession>A0A955I1K5</accession>
<dbReference type="Proteomes" id="UP000741282">
    <property type="component" value="Unassembled WGS sequence"/>
</dbReference>
<dbReference type="InterPro" id="IPR057258">
    <property type="entry name" value="Ribosomal_uS3"/>
</dbReference>
<evidence type="ECO:0000256" key="2">
    <source>
        <dbReference type="ARBA" id="ARBA00022730"/>
    </source>
</evidence>
<protein>
    <recommendedName>
        <fullName evidence="7 8">Small ribosomal subunit protein uS3</fullName>
    </recommendedName>
</protein>
<comment type="function">
    <text evidence="6 8">Binds the lower part of the 30S subunit head. Binds mRNA in the 70S ribosome, positioning it for translation.</text>
</comment>
<dbReference type="GO" id="GO:0003729">
    <property type="term" value="F:mRNA binding"/>
    <property type="evidence" value="ECO:0007669"/>
    <property type="project" value="UniProtKB-UniRule"/>
</dbReference>
<evidence type="ECO:0000313" key="10">
    <source>
        <dbReference type="EMBL" id="MCA9376672.1"/>
    </source>
</evidence>
<comment type="caution">
    <text evidence="10">The sequence shown here is derived from an EMBL/GenBank/DDBJ whole genome shotgun (WGS) entry which is preliminary data.</text>
</comment>
<keyword evidence="4 8" id="KW-0689">Ribosomal protein</keyword>
<dbReference type="InterPro" id="IPR001351">
    <property type="entry name" value="Ribosomal_uS3_C"/>
</dbReference>
<dbReference type="GO" id="GO:0003735">
    <property type="term" value="F:structural constituent of ribosome"/>
    <property type="evidence" value="ECO:0007669"/>
    <property type="project" value="InterPro"/>
</dbReference>
<dbReference type="CDD" id="cd02412">
    <property type="entry name" value="KH-II_30S_S3"/>
    <property type="match status" value="1"/>
</dbReference>
<evidence type="ECO:0000256" key="1">
    <source>
        <dbReference type="ARBA" id="ARBA00010761"/>
    </source>
</evidence>
<dbReference type="SUPFAM" id="SSF54814">
    <property type="entry name" value="Prokaryotic type KH domain (KH-domain type II)"/>
    <property type="match status" value="1"/>
</dbReference>
<evidence type="ECO:0000256" key="6">
    <source>
        <dbReference type="ARBA" id="ARBA00024998"/>
    </source>
</evidence>
<evidence type="ECO:0000256" key="3">
    <source>
        <dbReference type="ARBA" id="ARBA00022884"/>
    </source>
</evidence>
<dbReference type="Gene3D" id="3.30.1140.32">
    <property type="entry name" value="Ribosomal protein S3, C-terminal domain"/>
    <property type="match status" value="1"/>
</dbReference>
<reference evidence="10" key="1">
    <citation type="submission" date="2020-04" db="EMBL/GenBank/DDBJ databases">
        <authorList>
            <person name="Zhang T."/>
        </authorList>
    </citation>
    <scope>NUCLEOTIDE SEQUENCE</scope>
    <source>
        <strain evidence="10">HKST-UBA17</strain>
    </source>
</reference>
<comment type="subunit">
    <text evidence="8">Part of the 30S ribosomal subunit. Forms a tight complex with proteins S10 and S14.</text>
</comment>
<evidence type="ECO:0000256" key="8">
    <source>
        <dbReference type="HAMAP-Rule" id="MF_01309"/>
    </source>
</evidence>
<dbReference type="PROSITE" id="PS50823">
    <property type="entry name" value="KH_TYPE_2"/>
    <property type="match status" value="1"/>
</dbReference>
<dbReference type="GO" id="GO:0022627">
    <property type="term" value="C:cytosolic small ribosomal subunit"/>
    <property type="evidence" value="ECO:0007669"/>
    <property type="project" value="TreeGrafter"/>
</dbReference>
<keyword evidence="3 8" id="KW-0694">RNA-binding</keyword>
<keyword evidence="5 8" id="KW-0687">Ribonucleoprotein</keyword>
<dbReference type="Gene3D" id="3.30.300.20">
    <property type="match status" value="1"/>
</dbReference>
<evidence type="ECO:0000256" key="5">
    <source>
        <dbReference type="ARBA" id="ARBA00023274"/>
    </source>
</evidence>
<dbReference type="Pfam" id="PF00189">
    <property type="entry name" value="Ribosomal_S3_C"/>
    <property type="match status" value="1"/>
</dbReference>